<proteinExistence type="predicted"/>
<reference evidence="1" key="1">
    <citation type="submission" date="2022-11" db="EMBL/GenBank/DDBJ databases">
        <title>Lacinutrix neustonica HL-RS19T sp. nov., isolated from the surface microlayer sample of brackish Lake Shihwa.</title>
        <authorList>
            <person name="Choi J.Y."/>
            <person name="Hwang C.Y."/>
        </authorList>
    </citation>
    <scope>NUCLEOTIDE SEQUENCE</scope>
    <source>
        <strain evidence="1">HL-RS19</strain>
    </source>
</reference>
<dbReference type="AlphaFoldDB" id="A0A9E8SE74"/>
<sequence length="80" mass="9370">MNELRETEVLILDALKRMGTLEKEYKLLKTDLTESGNDKRVIHAMIDNFWNRIHVLKSVLENIETTKNLKQNNNETSITL</sequence>
<gene>
    <name evidence="1" type="ORF">N7U66_04360</name>
</gene>
<dbReference type="Proteomes" id="UP001164705">
    <property type="component" value="Chromosome"/>
</dbReference>
<name>A0A9E8SE74_9FLAO</name>
<protein>
    <submittedName>
        <fullName evidence="1">Uncharacterized protein</fullName>
    </submittedName>
</protein>
<keyword evidence="2" id="KW-1185">Reference proteome</keyword>
<dbReference type="KEGG" id="lnu:N7U66_04360"/>
<organism evidence="1 2">
    <name type="scientific">Lacinutrix neustonica</name>
    <dbReference type="NCBI Taxonomy" id="2980107"/>
    <lineage>
        <taxon>Bacteria</taxon>
        <taxon>Pseudomonadati</taxon>
        <taxon>Bacteroidota</taxon>
        <taxon>Flavobacteriia</taxon>
        <taxon>Flavobacteriales</taxon>
        <taxon>Flavobacteriaceae</taxon>
        <taxon>Lacinutrix</taxon>
    </lineage>
</organism>
<evidence type="ECO:0000313" key="2">
    <source>
        <dbReference type="Proteomes" id="UP001164705"/>
    </source>
</evidence>
<dbReference type="RefSeq" id="WP_267677472.1">
    <property type="nucleotide sequence ID" value="NZ_CP113088.1"/>
</dbReference>
<evidence type="ECO:0000313" key="1">
    <source>
        <dbReference type="EMBL" id="WAC02871.1"/>
    </source>
</evidence>
<accession>A0A9E8SE74</accession>
<dbReference type="EMBL" id="CP113088">
    <property type="protein sequence ID" value="WAC02871.1"/>
    <property type="molecule type" value="Genomic_DNA"/>
</dbReference>